<protein>
    <submittedName>
        <fullName evidence="2">Uncharacterized protein</fullName>
    </submittedName>
</protein>
<feature type="transmembrane region" description="Helical" evidence="1">
    <location>
        <begin position="142"/>
        <end position="159"/>
    </location>
</feature>
<feature type="transmembrane region" description="Helical" evidence="1">
    <location>
        <begin position="84"/>
        <end position="103"/>
    </location>
</feature>
<name>A0ABP5DKT5_9PSEU</name>
<feature type="transmembrane region" description="Helical" evidence="1">
    <location>
        <begin position="115"/>
        <end position="136"/>
    </location>
</feature>
<evidence type="ECO:0000313" key="2">
    <source>
        <dbReference type="EMBL" id="GAA1981100.1"/>
    </source>
</evidence>
<feature type="transmembrane region" description="Helical" evidence="1">
    <location>
        <begin position="269"/>
        <end position="290"/>
    </location>
</feature>
<keyword evidence="1" id="KW-0812">Transmembrane</keyword>
<feature type="transmembrane region" description="Helical" evidence="1">
    <location>
        <begin position="166"/>
        <end position="186"/>
    </location>
</feature>
<feature type="transmembrane region" description="Helical" evidence="1">
    <location>
        <begin position="6"/>
        <end position="34"/>
    </location>
</feature>
<keyword evidence="3" id="KW-1185">Reference proteome</keyword>
<dbReference type="Proteomes" id="UP001501116">
    <property type="component" value="Unassembled WGS sequence"/>
</dbReference>
<organism evidence="2 3">
    <name type="scientific">Amycolatopsis minnesotensis</name>
    <dbReference type="NCBI Taxonomy" id="337894"/>
    <lineage>
        <taxon>Bacteria</taxon>
        <taxon>Bacillati</taxon>
        <taxon>Actinomycetota</taxon>
        <taxon>Actinomycetes</taxon>
        <taxon>Pseudonocardiales</taxon>
        <taxon>Pseudonocardiaceae</taxon>
        <taxon>Amycolatopsis</taxon>
    </lineage>
</organism>
<reference evidence="3" key="1">
    <citation type="journal article" date="2019" name="Int. J. Syst. Evol. Microbiol.">
        <title>The Global Catalogue of Microorganisms (GCM) 10K type strain sequencing project: providing services to taxonomists for standard genome sequencing and annotation.</title>
        <authorList>
            <consortium name="The Broad Institute Genomics Platform"/>
            <consortium name="The Broad Institute Genome Sequencing Center for Infectious Disease"/>
            <person name="Wu L."/>
            <person name="Ma J."/>
        </authorList>
    </citation>
    <scope>NUCLEOTIDE SEQUENCE [LARGE SCALE GENOMIC DNA]</scope>
    <source>
        <strain evidence="3">JCM 14545</strain>
    </source>
</reference>
<feature type="transmembrane region" description="Helical" evidence="1">
    <location>
        <begin position="54"/>
        <end position="78"/>
    </location>
</feature>
<keyword evidence="1" id="KW-0472">Membrane</keyword>
<evidence type="ECO:0000256" key="1">
    <source>
        <dbReference type="SAM" id="Phobius"/>
    </source>
</evidence>
<feature type="transmembrane region" description="Helical" evidence="1">
    <location>
        <begin position="215"/>
        <end position="235"/>
    </location>
</feature>
<dbReference type="EMBL" id="BAAANN010000034">
    <property type="protein sequence ID" value="GAA1981100.1"/>
    <property type="molecule type" value="Genomic_DNA"/>
</dbReference>
<comment type="caution">
    <text evidence="2">The sequence shown here is derived from an EMBL/GenBank/DDBJ whole genome shotgun (WGS) entry which is preliminary data.</text>
</comment>
<sequence length="297" mass="29169">MGLGAGILVTLATGASVAGWWLLVAVVVAALAAFGSMRTVAYAQSTMEGANARLLSAVGGAGRLALVPLAAVSFAAYLVPSHPVLAAVTVVTVVTVVTAADAAGLDFARYARGWVLALLLLALAVLVVLCTAITPLRLSEGGAHANVAIAAVALFPLLARAPGKHAGWWLTGTAVAAAVLSAAALYQLGPLRLGLSPAPLRDVLAAADALAIDPWLAAATALATVGGAFAALGAGRLGLAPEGSRPRAALACGAAAALAAALLQPGSAVFFAAGFALLEPVVAIVLLAGIRYRGGRG</sequence>
<accession>A0ABP5DKT5</accession>
<dbReference type="RefSeq" id="WP_344428371.1">
    <property type="nucleotide sequence ID" value="NZ_BAAANN010000034.1"/>
</dbReference>
<proteinExistence type="predicted"/>
<keyword evidence="1" id="KW-1133">Transmembrane helix</keyword>
<evidence type="ECO:0000313" key="3">
    <source>
        <dbReference type="Proteomes" id="UP001501116"/>
    </source>
</evidence>
<gene>
    <name evidence="2" type="ORF">GCM10009754_67280</name>
</gene>
<feature type="transmembrane region" description="Helical" evidence="1">
    <location>
        <begin position="247"/>
        <end position="263"/>
    </location>
</feature>